<evidence type="ECO:0000259" key="1">
    <source>
        <dbReference type="Pfam" id="PF06985"/>
    </source>
</evidence>
<feature type="domain" description="Heterokaryon incompatibility" evidence="1">
    <location>
        <begin position="24"/>
        <end position="128"/>
    </location>
</feature>
<dbReference type="PANTHER" id="PTHR10622">
    <property type="entry name" value="HET DOMAIN-CONTAINING PROTEIN"/>
    <property type="match status" value="1"/>
</dbReference>
<name>A0A9P6GQ94_9PLEO</name>
<evidence type="ECO:0000313" key="3">
    <source>
        <dbReference type="EMBL" id="KAF9739228.1"/>
    </source>
</evidence>
<evidence type="ECO:0000313" key="4">
    <source>
        <dbReference type="Proteomes" id="UP000756921"/>
    </source>
</evidence>
<keyword evidence="4" id="KW-1185">Reference proteome</keyword>
<proteinExistence type="predicted"/>
<sequence>MIRLLHIDRKEFQEFYDLDSVAPYAILSHRWMHAQRNGKYRALELSHSEFVAGSGDDRGYGKVDKACEAVRHLSQQLGLDLQWIWIDSCCIDKSNNEEHSEAINSMYEWYARSYVCIAYLDDADPFDQGSPSERFTRGWTLQELIAPERVLFYNKDWIGCGSRNDYNPGLYGRHSFHDRSRETAAITRVDAALLRLTNRKQIKRRLNSIPACQKMSWASDRKTTQDEDMAYCLIGIFDIPHMYLKRGEGRRAFIRLQEEIIKQSSDLSLFAWRLSDDRVEVCMDDNCLSLHDLRQSAPEDTPFFDSSLKSNLHGVFACGPCHFRSASRIEPTQPTVYNDEVTITSRGVRITTPLLGSGPFCPFRTPLYCIDGDDSKFISIELRLLGGSVYARTECTQLPELQKHFKGILSQDEVYLASNVHRFHDCIGKLHKHAIRIPDSLLDLERQTVSPGYLWSKEHSLVMTNGRRFFVGFATYRDPRPGIKTEAKLLFGLDHMLKPWCCFSSVDPSFEARPLEARKPYLERVWRSASQHTMTACCEKPSIFSIKGAHKRISGMMSITNELYRDETLSEVNFEDLSAVPWFSHFEDYLSRPRELSYFATPAFDPQGVSAAIGDTEHYISAFDPQGVTAAVGDMDDHDHYPIPTMPYQVQ</sequence>
<dbReference type="InterPro" id="IPR058525">
    <property type="entry name" value="DUF8212"/>
</dbReference>
<dbReference type="AlphaFoldDB" id="A0A9P6GQ94"/>
<dbReference type="OrthoDB" id="194358at2759"/>
<accession>A0A9P6GQ94</accession>
<gene>
    <name evidence="3" type="ORF">PMIN01_01862</name>
</gene>
<dbReference type="InterPro" id="IPR010730">
    <property type="entry name" value="HET"/>
</dbReference>
<dbReference type="Pfam" id="PF26640">
    <property type="entry name" value="DUF8212"/>
    <property type="match status" value="1"/>
</dbReference>
<dbReference type="EMBL" id="WJXW01000002">
    <property type="protein sequence ID" value="KAF9739228.1"/>
    <property type="molecule type" value="Genomic_DNA"/>
</dbReference>
<feature type="domain" description="DUF8212" evidence="2">
    <location>
        <begin position="251"/>
        <end position="345"/>
    </location>
</feature>
<dbReference type="Proteomes" id="UP000756921">
    <property type="component" value="Unassembled WGS sequence"/>
</dbReference>
<organism evidence="3 4">
    <name type="scientific">Paraphaeosphaeria minitans</name>
    <dbReference type="NCBI Taxonomy" id="565426"/>
    <lineage>
        <taxon>Eukaryota</taxon>
        <taxon>Fungi</taxon>
        <taxon>Dikarya</taxon>
        <taxon>Ascomycota</taxon>
        <taxon>Pezizomycotina</taxon>
        <taxon>Dothideomycetes</taxon>
        <taxon>Pleosporomycetidae</taxon>
        <taxon>Pleosporales</taxon>
        <taxon>Massarineae</taxon>
        <taxon>Didymosphaeriaceae</taxon>
        <taxon>Paraphaeosphaeria</taxon>
    </lineage>
</organism>
<dbReference type="Pfam" id="PF06985">
    <property type="entry name" value="HET"/>
    <property type="match status" value="1"/>
</dbReference>
<reference evidence="3" key="1">
    <citation type="journal article" date="2020" name="Mol. Plant Microbe Interact.">
        <title>Genome Sequence of the Biocontrol Agent Coniothyrium minitans strain Conio (IMI 134523).</title>
        <authorList>
            <person name="Patel D."/>
            <person name="Shittu T.A."/>
            <person name="Baroncelli R."/>
            <person name="Muthumeenakshi S."/>
            <person name="Osborne T.H."/>
            <person name="Janganan T.K."/>
            <person name="Sreenivasaprasad S."/>
        </authorList>
    </citation>
    <scope>NUCLEOTIDE SEQUENCE</scope>
    <source>
        <strain evidence="3">Conio</strain>
    </source>
</reference>
<evidence type="ECO:0000259" key="2">
    <source>
        <dbReference type="Pfam" id="PF26640"/>
    </source>
</evidence>
<dbReference type="PANTHER" id="PTHR10622:SF12">
    <property type="entry name" value="HET DOMAIN-CONTAINING PROTEIN"/>
    <property type="match status" value="1"/>
</dbReference>
<comment type="caution">
    <text evidence="3">The sequence shown here is derived from an EMBL/GenBank/DDBJ whole genome shotgun (WGS) entry which is preliminary data.</text>
</comment>
<protein>
    <submittedName>
        <fullName evidence="3">HET domain-containing protein</fullName>
    </submittedName>
</protein>